<dbReference type="AlphaFoldDB" id="A0A174GX90"/>
<organism evidence="1 2">
    <name type="scientific">Clostridium disporicum</name>
    <dbReference type="NCBI Taxonomy" id="84024"/>
    <lineage>
        <taxon>Bacteria</taxon>
        <taxon>Bacillati</taxon>
        <taxon>Bacillota</taxon>
        <taxon>Clostridia</taxon>
        <taxon>Eubacteriales</taxon>
        <taxon>Clostridiaceae</taxon>
        <taxon>Clostridium</taxon>
    </lineage>
</organism>
<evidence type="ECO:0000313" key="1">
    <source>
        <dbReference type="EMBL" id="CUO65400.1"/>
    </source>
</evidence>
<sequence>MALVHRKRINSTLTSDNFDFITNLSKETGLNQSKLFDLSVDLLKRELNNKDFLSLFNEFNSNSKE</sequence>
<dbReference type="EMBL" id="CYZV01000037">
    <property type="protein sequence ID" value="CUO65400.1"/>
    <property type="molecule type" value="Genomic_DNA"/>
</dbReference>
<gene>
    <name evidence="1" type="ORF">ERS852470_02965</name>
</gene>
<dbReference type="Proteomes" id="UP000095558">
    <property type="component" value="Unassembled WGS sequence"/>
</dbReference>
<protein>
    <submittedName>
        <fullName evidence="1">Uncharacterized protein</fullName>
    </submittedName>
</protein>
<evidence type="ECO:0000313" key="2">
    <source>
        <dbReference type="Proteomes" id="UP000095558"/>
    </source>
</evidence>
<accession>A0A174GX90</accession>
<proteinExistence type="predicted"/>
<name>A0A174GX90_9CLOT</name>
<dbReference type="RefSeq" id="WP_055277655.1">
    <property type="nucleotide sequence ID" value="NZ_CYZV01000037.1"/>
</dbReference>
<reference evidence="1 2" key="1">
    <citation type="submission" date="2015-09" db="EMBL/GenBank/DDBJ databases">
        <authorList>
            <consortium name="Pathogen Informatics"/>
        </authorList>
    </citation>
    <scope>NUCLEOTIDE SEQUENCE [LARGE SCALE GENOMIC DNA]</scope>
    <source>
        <strain evidence="1 2">2789STDY5834855</strain>
    </source>
</reference>